<feature type="domain" description="Phospholipid/glycerol acyltransferase" evidence="3">
    <location>
        <begin position="50"/>
        <end position="159"/>
    </location>
</feature>
<dbReference type="PANTHER" id="PTHR10434:SF9">
    <property type="entry name" value="PHOSPHOLIPID_GLYCEROL ACYLTRANSFERASE DOMAIN-CONTAINING PROTEIN"/>
    <property type="match status" value="1"/>
</dbReference>
<dbReference type="GO" id="GO:0006654">
    <property type="term" value="P:phosphatidic acid biosynthetic process"/>
    <property type="evidence" value="ECO:0007669"/>
    <property type="project" value="TreeGrafter"/>
</dbReference>
<evidence type="ECO:0000313" key="6">
    <source>
        <dbReference type="Proteomes" id="UP000037784"/>
    </source>
</evidence>
<reference evidence="4 6" key="1">
    <citation type="journal article" date="2015" name="Genome Announc.">
        <title>Draft Genome Sequence of a Heterotrophic Facultative Anaerobic Thermophilic Bacterium, Ardenticatena maritima Strain 110ST.</title>
        <authorList>
            <person name="Kawaichi S."/>
            <person name="Yoshida T."/>
            <person name="Sako Y."/>
            <person name="Nakamura R."/>
        </authorList>
    </citation>
    <scope>NUCLEOTIDE SEQUENCE [LARGE SCALE GENOMIC DNA]</scope>
    <source>
        <strain evidence="4 6">110S</strain>
    </source>
</reference>
<dbReference type="SMART" id="SM00563">
    <property type="entry name" value="PlsC"/>
    <property type="match status" value="1"/>
</dbReference>
<organism evidence="4 6">
    <name type="scientific">Ardenticatena maritima</name>
    <dbReference type="NCBI Taxonomy" id="872965"/>
    <lineage>
        <taxon>Bacteria</taxon>
        <taxon>Bacillati</taxon>
        <taxon>Chloroflexota</taxon>
        <taxon>Ardenticatenia</taxon>
        <taxon>Ardenticatenales</taxon>
        <taxon>Ardenticatenaceae</taxon>
        <taxon>Ardenticatena</taxon>
    </lineage>
</organism>
<dbReference type="GO" id="GO:0003841">
    <property type="term" value="F:1-acylglycerol-3-phosphate O-acyltransferase activity"/>
    <property type="evidence" value="ECO:0007669"/>
    <property type="project" value="TreeGrafter"/>
</dbReference>
<gene>
    <name evidence="4" type="ORF">ARMA_1254</name>
    <name evidence="5" type="ORF">SE16_13725</name>
</gene>
<evidence type="ECO:0000313" key="5">
    <source>
        <dbReference type="EMBL" id="KPL86372.1"/>
    </source>
</evidence>
<comment type="caution">
    <text evidence="4">The sequence shown here is derived from an EMBL/GenBank/DDBJ whole genome shotgun (WGS) entry which is preliminary data.</text>
</comment>
<dbReference type="Pfam" id="PF01553">
    <property type="entry name" value="Acyltransferase"/>
    <property type="match status" value="1"/>
</dbReference>
<sequence length="213" mass="23878">MTEEQTTFPPLPPALEAVHIGRGWQKMAQRIFQTLGWRVEGTLPNEPKFVIAAAPHTSNWDGVLLLLAATSLGVRLNWIGKHTLFRPPIGWFMRRLGGIPVDRRKRQNLVDQVAAAFAKRTHMILVIATEATRKEVPYWRSGFYYIALKAGVPILLAGPDYPTKRIVLGPLIWPSGDIDADMEKIAAWFNAKGLRGIKGKPMSPVRLRPRDDA</sequence>
<evidence type="ECO:0000259" key="3">
    <source>
        <dbReference type="SMART" id="SM00563"/>
    </source>
</evidence>
<evidence type="ECO:0000256" key="1">
    <source>
        <dbReference type="ARBA" id="ARBA00022679"/>
    </source>
</evidence>
<dbReference type="SUPFAM" id="SSF69593">
    <property type="entry name" value="Glycerol-3-phosphate (1)-acyltransferase"/>
    <property type="match status" value="1"/>
</dbReference>
<dbReference type="AlphaFoldDB" id="A0A0M8K879"/>
<dbReference type="InterPro" id="IPR002123">
    <property type="entry name" value="Plipid/glycerol_acylTrfase"/>
</dbReference>
<reference evidence="5 7" key="2">
    <citation type="submission" date="2015-07" db="EMBL/GenBank/DDBJ databases">
        <title>Whole genome sequence of Ardenticatena maritima DSM 23922.</title>
        <authorList>
            <person name="Hemp J."/>
            <person name="Ward L.M."/>
            <person name="Pace L.A."/>
            <person name="Fischer W.W."/>
        </authorList>
    </citation>
    <scope>NUCLEOTIDE SEQUENCE [LARGE SCALE GENOMIC DNA]</scope>
    <source>
        <strain evidence="5 7">110S</strain>
    </source>
</reference>
<evidence type="ECO:0000256" key="2">
    <source>
        <dbReference type="ARBA" id="ARBA00023315"/>
    </source>
</evidence>
<dbReference type="EMBL" id="LGKN01000009">
    <property type="protein sequence ID" value="KPL86372.1"/>
    <property type="molecule type" value="Genomic_DNA"/>
</dbReference>
<dbReference type="Proteomes" id="UP000037784">
    <property type="component" value="Unassembled WGS sequence"/>
</dbReference>
<keyword evidence="2" id="KW-0012">Acyltransferase</keyword>
<reference evidence="6" key="3">
    <citation type="submission" date="2015-08" db="EMBL/GenBank/DDBJ databases">
        <title>Draft Genome Sequence of a Heterotrophic Facultative Anaerobic Bacterium Ardenticatena maritima Strain 110S.</title>
        <authorList>
            <person name="Kawaichi S."/>
            <person name="Yoshida T."/>
            <person name="Sako Y."/>
            <person name="Nakamura R."/>
        </authorList>
    </citation>
    <scope>NUCLEOTIDE SEQUENCE [LARGE SCALE GENOMIC DNA]</scope>
    <source>
        <strain evidence="6">110S</strain>
    </source>
</reference>
<keyword evidence="1" id="KW-0808">Transferase</keyword>
<evidence type="ECO:0000313" key="7">
    <source>
        <dbReference type="Proteomes" id="UP000050502"/>
    </source>
</evidence>
<dbReference type="CDD" id="cd07988">
    <property type="entry name" value="LPLAT_ABO13168-like"/>
    <property type="match status" value="1"/>
</dbReference>
<dbReference type="STRING" id="872965.SE16_13725"/>
<keyword evidence="6" id="KW-1185">Reference proteome</keyword>
<protein>
    <recommendedName>
        <fullName evidence="3">Phospholipid/glycerol acyltransferase domain-containing protein</fullName>
    </recommendedName>
</protein>
<dbReference type="RefSeq" id="WP_054492728.1">
    <property type="nucleotide sequence ID" value="NZ_BBZA01000087.1"/>
</dbReference>
<dbReference type="InParanoid" id="A0A0M8K879"/>
<dbReference type="PANTHER" id="PTHR10434">
    <property type="entry name" value="1-ACYL-SN-GLYCEROL-3-PHOSPHATE ACYLTRANSFERASE"/>
    <property type="match status" value="1"/>
</dbReference>
<dbReference type="OrthoDB" id="9803035at2"/>
<evidence type="ECO:0000313" key="4">
    <source>
        <dbReference type="EMBL" id="GAP62831.1"/>
    </source>
</evidence>
<dbReference type="Proteomes" id="UP000050502">
    <property type="component" value="Unassembled WGS sequence"/>
</dbReference>
<accession>A0A0M8K879</accession>
<name>A0A0M8K879_9CHLR</name>
<proteinExistence type="predicted"/>
<dbReference type="EMBL" id="BBZA01000087">
    <property type="protein sequence ID" value="GAP62831.1"/>
    <property type="molecule type" value="Genomic_DNA"/>
</dbReference>